<gene>
    <name evidence="1" type="ORF">SAMN03084138_03782</name>
</gene>
<name>A0A1I5UZA2_9GAMM</name>
<dbReference type="OrthoDB" id="5588896at2"/>
<dbReference type="STRING" id="1121869.SAMN03084138_03782"/>
<evidence type="ECO:0000313" key="2">
    <source>
        <dbReference type="Proteomes" id="UP000182692"/>
    </source>
</evidence>
<protein>
    <recommendedName>
        <fullName evidence="3">DUF1107 domain-containing protein</fullName>
    </recommendedName>
</protein>
<dbReference type="RefSeq" id="WP_017011789.1">
    <property type="nucleotide sequence ID" value="NZ_FOWR01000034.1"/>
</dbReference>
<dbReference type="Proteomes" id="UP000182692">
    <property type="component" value="Unassembled WGS sequence"/>
</dbReference>
<dbReference type="Pfam" id="PF06526">
    <property type="entry name" value="DUF1107"/>
    <property type="match status" value="1"/>
</dbReference>
<dbReference type="GeneID" id="35873951"/>
<dbReference type="InterPro" id="IPR009491">
    <property type="entry name" value="DUF1107"/>
</dbReference>
<accession>A0A1I5UZA2</accession>
<organism evidence="1 2">
    <name type="scientific">Enterovibrio norvegicus DSM 15893</name>
    <dbReference type="NCBI Taxonomy" id="1121869"/>
    <lineage>
        <taxon>Bacteria</taxon>
        <taxon>Pseudomonadati</taxon>
        <taxon>Pseudomonadota</taxon>
        <taxon>Gammaproteobacteria</taxon>
        <taxon>Vibrionales</taxon>
        <taxon>Vibrionaceae</taxon>
        <taxon>Enterovibrio</taxon>
    </lineage>
</organism>
<evidence type="ECO:0008006" key="3">
    <source>
        <dbReference type="Google" id="ProtNLM"/>
    </source>
</evidence>
<dbReference type="EMBL" id="FOWR01000034">
    <property type="protein sequence ID" value="SFQ00377.1"/>
    <property type="molecule type" value="Genomic_DNA"/>
</dbReference>
<evidence type="ECO:0000313" key="1">
    <source>
        <dbReference type="EMBL" id="SFQ00377.1"/>
    </source>
</evidence>
<dbReference type="Gene3D" id="3.30.1910.10">
    <property type="entry name" value="so0334 like domain"/>
    <property type="match status" value="1"/>
</dbReference>
<proteinExistence type="predicted"/>
<sequence>MRMFNRYVPTMIAKHVYRLFQGRIYIDGRGDFEFHQGMVQAQSNADIEHYRTVSEINAEIKRLKQQH</sequence>
<reference evidence="1 2" key="1">
    <citation type="submission" date="2016-10" db="EMBL/GenBank/DDBJ databases">
        <authorList>
            <person name="de Groot N.N."/>
        </authorList>
    </citation>
    <scope>NUCLEOTIDE SEQUENCE [LARGE SCALE GENOMIC DNA]</scope>
    <source>
        <strain evidence="1 2">DSM 15893</strain>
    </source>
</reference>
<dbReference type="AlphaFoldDB" id="A0A1I5UZA2"/>